<evidence type="ECO:0000313" key="2">
    <source>
        <dbReference type="Proteomes" id="UP001605036"/>
    </source>
</evidence>
<gene>
    <name evidence="1" type="ORF">R1flu_018790</name>
</gene>
<sequence length="95" mass="10480">MYKTFAGCSRFIAKSAVPALLACSLAILSFLAEGVKPPTAAWRRWLKLLLTDDHHHAQSSSLTIMKSVMAGSVDISSNLFHVQNSGKILKFDFER</sequence>
<dbReference type="AlphaFoldDB" id="A0ABD1ZHW3"/>
<name>A0ABD1ZHW3_9MARC</name>
<proteinExistence type="predicted"/>
<dbReference type="Proteomes" id="UP001605036">
    <property type="component" value="Unassembled WGS sequence"/>
</dbReference>
<accession>A0ABD1ZHW3</accession>
<protein>
    <submittedName>
        <fullName evidence="1">Uncharacterized protein</fullName>
    </submittedName>
</protein>
<organism evidence="1 2">
    <name type="scientific">Riccia fluitans</name>
    <dbReference type="NCBI Taxonomy" id="41844"/>
    <lineage>
        <taxon>Eukaryota</taxon>
        <taxon>Viridiplantae</taxon>
        <taxon>Streptophyta</taxon>
        <taxon>Embryophyta</taxon>
        <taxon>Marchantiophyta</taxon>
        <taxon>Marchantiopsida</taxon>
        <taxon>Marchantiidae</taxon>
        <taxon>Marchantiales</taxon>
        <taxon>Ricciaceae</taxon>
        <taxon>Riccia</taxon>
    </lineage>
</organism>
<comment type="caution">
    <text evidence="1">The sequence shown here is derived from an EMBL/GenBank/DDBJ whole genome shotgun (WGS) entry which is preliminary data.</text>
</comment>
<keyword evidence="2" id="KW-1185">Reference proteome</keyword>
<reference evidence="1 2" key="1">
    <citation type="submission" date="2024-09" db="EMBL/GenBank/DDBJ databases">
        <title>Chromosome-scale assembly of Riccia fluitans.</title>
        <authorList>
            <person name="Paukszto L."/>
            <person name="Sawicki J."/>
            <person name="Karawczyk K."/>
            <person name="Piernik-Szablinska J."/>
            <person name="Szczecinska M."/>
            <person name="Mazdziarz M."/>
        </authorList>
    </citation>
    <scope>NUCLEOTIDE SEQUENCE [LARGE SCALE GENOMIC DNA]</scope>
    <source>
        <strain evidence="1">Rf_01</strain>
        <tissue evidence="1">Aerial parts of the thallus</tissue>
    </source>
</reference>
<dbReference type="EMBL" id="JBHFFA010000001">
    <property type="protein sequence ID" value="KAL2650662.1"/>
    <property type="molecule type" value="Genomic_DNA"/>
</dbReference>
<evidence type="ECO:0000313" key="1">
    <source>
        <dbReference type="EMBL" id="KAL2650662.1"/>
    </source>
</evidence>